<reference evidence="1" key="2">
    <citation type="journal article" date="2008" name="Biochem. Biophys. Res. Commun.">
        <title>Structure and specific detection of staphylococcal cassette chromosome mec type VII.</title>
        <authorList>
            <person name="Higuchi W."/>
            <person name="Takano T."/>
            <person name="Teng L.J."/>
            <person name="Yamamoto T."/>
        </authorList>
    </citation>
    <scope>NUCLEOTIDE SEQUENCE</scope>
    <source>
        <strain evidence="1">PM1</strain>
    </source>
</reference>
<name>C1PH96_STAAU</name>
<dbReference type="EMBL" id="AB462393">
    <property type="protein sequence ID" value="BAH57710.1"/>
    <property type="molecule type" value="Genomic_DNA"/>
</dbReference>
<reference evidence="1" key="1">
    <citation type="journal article" date="2008" name="Antimicrob. Agents Chemother.">
        <title>Novel characteristics of community-acquired methicillin-resistant Staphylococcus aureus strains belonging to multilocus sequence type 59 in Taiwan.</title>
        <authorList>
            <person name="Takano T."/>
            <person name="Higuchi W."/>
            <person name="Otsuka T."/>
            <person name="Baranovich T."/>
            <person name="Enany S."/>
            <person name="Saito K."/>
            <person name="Isobe H."/>
            <person name="Dohmae S."/>
            <person name="Ozaki K."/>
            <person name="Takano M."/>
            <person name="Iwao Y."/>
            <person name="Shibuya M."/>
            <person name="Okubo T."/>
            <person name="Yabe S."/>
            <person name="Shi D."/>
            <person name="Reva T."/>
            <person name="Teng L.J."/>
            <person name="Yamamoto T."/>
        </authorList>
    </citation>
    <scope>NUCLEOTIDE SEQUENCE</scope>
    <source>
        <strain evidence="1">PM1</strain>
    </source>
</reference>
<sequence length="145" mass="16509">MYIIKIGDEDMTLLEYSNIGNTPFEKLLGHNKNLLKYWNNLSDFLSSDGAISKELKEELRRLLAQQNGCQYCKAKGSPTNKFLNEKSLLCVGFVEVYLKSKQNIPESSISLLKETMTDEEIIELITFVLFTTAQQHLGAILRLSE</sequence>
<dbReference type="SUPFAM" id="SSF69118">
    <property type="entry name" value="AhpD-like"/>
    <property type="match status" value="1"/>
</dbReference>
<dbReference type="AlphaFoldDB" id="C1PH96"/>
<organism evidence="1">
    <name type="scientific">Staphylococcus aureus</name>
    <dbReference type="NCBI Taxonomy" id="1280"/>
    <lineage>
        <taxon>Bacteria</taxon>
        <taxon>Bacillati</taxon>
        <taxon>Bacillota</taxon>
        <taxon>Bacilli</taxon>
        <taxon>Bacillales</taxon>
        <taxon>Staphylococcaceae</taxon>
        <taxon>Staphylococcus</taxon>
    </lineage>
</organism>
<dbReference type="InterPro" id="IPR029032">
    <property type="entry name" value="AhpD-like"/>
</dbReference>
<protein>
    <recommendedName>
        <fullName evidence="2">Carboxymuconolactone decarboxylase family protein</fullName>
    </recommendedName>
</protein>
<evidence type="ECO:0008006" key="2">
    <source>
        <dbReference type="Google" id="ProtNLM"/>
    </source>
</evidence>
<proteinExistence type="predicted"/>
<accession>C1PH96</accession>
<dbReference type="Gene3D" id="1.20.1290.10">
    <property type="entry name" value="AhpD-like"/>
    <property type="match status" value="1"/>
</dbReference>
<evidence type="ECO:0000313" key="1">
    <source>
        <dbReference type="EMBL" id="BAH57710.1"/>
    </source>
</evidence>